<proteinExistence type="predicted"/>
<dbReference type="Pfam" id="PF13961">
    <property type="entry name" value="DUF4219"/>
    <property type="match status" value="1"/>
</dbReference>
<dbReference type="InterPro" id="IPR025314">
    <property type="entry name" value="DUF4219"/>
</dbReference>
<accession>A0A1I8P4M5</accession>
<gene>
    <name evidence="2" type="primary">106080398</name>
</gene>
<evidence type="ECO:0000313" key="2">
    <source>
        <dbReference type="EnsemblMetazoa" id="SCAU004760-PA"/>
    </source>
</evidence>
<organism evidence="2 3">
    <name type="scientific">Stomoxys calcitrans</name>
    <name type="common">Stable fly</name>
    <name type="synonym">Conops calcitrans</name>
    <dbReference type="NCBI Taxonomy" id="35570"/>
    <lineage>
        <taxon>Eukaryota</taxon>
        <taxon>Metazoa</taxon>
        <taxon>Ecdysozoa</taxon>
        <taxon>Arthropoda</taxon>
        <taxon>Hexapoda</taxon>
        <taxon>Insecta</taxon>
        <taxon>Pterygota</taxon>
        <taxon>Neoptera</taxon>
        <taxon>Endopterygota</taxon>
        <taxon>Diptera</taxon>
        <taxon>Brachycera</taxon>
        <taxon>Muscomorpha</taxon>
        <taxon>Muscoidea</taxon>
        <taxon>Muscidae</taxon>
        <taxon>Stomoxys</taxon>
    </lineage>
</organism>
<reference evidence="2" key="1">
    <citation type="submission" date="2020-05" db="UniProtKB">
        <authorList>
            <consortium name="EnsemblMetazoa"/>
        </authorList>
    </citation>
    <scope>IDENTIFICATION</scope>
    <source>
        <strain evidence="2">USDA</strain>
    </source>
</reference>
<keyword evidence="3" id="KW-1185">Reference proteome</keyword>
<dbReference type="Proteomes" id="UP000095300">
    <property type="component" value="Unassembled WGS sequence"/>
</dbReference>
<evidence type="ECO:0000313" key="3">
    <source>
        <dbReference type="Proteomes" id="UP000095300"/>
    </source>
</evidence>
<feature type="domain" description="DUF4219" evidence="1">
    <location>
        <begin position="10"/>
        <end position="37"/>
    </location>
</feature>
<evidence type="ECO:0000259" key="1">
    <source>
        <dbReference type="Pfam" id="PF13961"/>
    </source>
</evidence>
<dbReference type="EnsemblMetazoa" id="SCAU004760-RA">
    <property type="protein sequence ID" value="SCAU004760-PA"/>
    <property type="gene ID" value="SCAU004760"/>
</dbReference>
<name>A0A1I8P4M5_STOCA</name>
<dbReference type="VEuPathDB" id="VectorBase:SCAU004760"/>
<protein>
    <recommendedName>
        <fullName evidence="1">DUF4219 domain-containing protein</fullName>
    </recommendedName>
</protein>
<dbReference type="AlphaFoldDB" id="A0A1I8P4M5"/>
<sequence>MTLVLTVERLNGSENYKAWSMTLEAYLQMEDIWDVVEKGPDGGDEDFHKDRRAKFVILCLVDSKLFKIMPILRTANDVWEYLQRKYNPENIK</sequence>